<proteinExistence type="predicted"/>
<name>E8LN47_SUCHY</name>
<protein>
    <recommendedName>
        <fullName evidence="4">Bacterial OB-fold domain-containing protein</fullName>
    </recommendedName>
</protein>
<reference evidence="2 3" key="1">
    <citation type="submission" date="2011-01" db="EMBL/GenBank/DDBJ databases">
        <authorList>
            <person name="Weinstock G."/>
            <person name="Sodergren E."/>
            <person name="Clifton S."/>
            <person name="Fulton L."/>
            <person name="Fulton B."/>
            <person name="Courtney L."/>
            <person name="Fronick C."/>
            <person name="Harrison M."/>
            <person name="Strong C."/>
            <person name="Farmer C."/>
            <person name="Delahaunty K."/>
            <person name="Markovic C."/>
            <person name="Hall O."/>
            <person name="Minx P."/>
            <person name="Tomlinson C."/>
            <person name="Mitreva M."/>
            <person name="Hou S."/>
            <person name="Chen J."/>
            <person name="Wollam A."/>
            <person name="Pepin K.H."/>
            <person name="Johnson M."/>
            <person name="Bhonagiri V."/>
            <person name="Zhang X."/>
            <person name="Suruliraj S."/>
            <person name="Warren W."/>
            <person name="Chinwalla A."/>
            <person name="Mardis E.R."/>
            <person name="Wilson R.K."/>
        </authorList>
    </citation>
    <scope>NUCLEOTIDE SEQUENCE [LARGE SCALE GENOMIC DNA]</scope>
    <source>
        <strain evidence="3">DSM 22608 / JCM 16073 / KCTC 15190 / YIT 12066</strain>
    </source>
</reference>
<feature type="signal peptide" evidence="1">
    <location>
        <begin position="1"/>
        <end position="18"/>
    </location>
</feature>
<organism evidence="2 3">
    <name type="scientific">Succinatimonas hippei (strain DSM 22608 / JCM 16073 / KCTC 15190 / YIT 12066)</name>
    <dbReference type="NCBI Taxonomy" id="762983"/>
    <lineage>
        <taxon>Bacteria</taxon>
        <taxon>Pseudomonadati</taxon>
        <taxon>Pseudomonadota</taxon>
        <taxon>Gammaproteobacteria</taxon>
        <taxon>Aeromonadales</taxon>
        <taxon>Succinivibrionaceae</taxon>
        <taxon>Succinatimonas</taxon>
    </lineage>
</organism>
<feature type="chain" id="PRO_5003224238" description="Bacterial OB-fold domain-containing protein" evidence="1">
    <location>
        <begin position="19"/>
        <end position="126"/>
    </location>
</feature>
<evidence type="ECO:0000256" key="1">
    <source>
        <dbReference type="SAM" id="SignalP"/>
    </source>
</evidence>
<dbReference type="Gene3D" id="2.40.50.200">
    <property type="entry name" value="Bacterial OB-fold"/>
    <property type="match status" value="1"/>
</dbReference>
<dbReference type="OrthoDB" id="7059396at2"/>
<dbReference type="Proteomes" id="UP000018458">
    <property type="component" value="Unassembled WGS sequence"/>
</dbReference>
<dbReference type="RefSeq" id="WP_009144335.1">
    <property type="nucleotide sequence ID" value="NZ_GL831076.1"/>
</dbReference>
<evidence type="ECO:0008006" key="4">
    <source>
        <dbReference type="Google" id="ProtNLM"/>
    </source>
</evidence>
<gene>
    <name evidence="2" type="ORF">HMPREF9444_02201</name>
</gene>
<evidence type="ECO:0000313" key="2">
    <source>
        <dbReference type="EMBL" id="EFY06053.1"/>
    </source>
</evidence>
<comment type="caution">
    <text evidence="2">The sequence shown here is derived from an EMBL/GenBank/DDBJ whole genome shotgun (WGS) entry which is preliminary data.</text>
</comment>
<accession>E8LN47</accession>
<keyword evidence="1" id="KW-0732">Signal</keyword>
<dbReference type="EMBL" id="AEVO01000158">
    <property type="protein sequence ID" value="EFY06053.1"/>
    <property type="molecule type" value="Genomic_DNA"/>
</dbReference>
<sequence length="126" mass="13853">MKKYILLFLLTVSLSSFAGPQGFSGAAKPNSAPQGFNLNIMPNSVQGVKDNAKDGDHVLLQGIFTGENDGKGNYSFEDKDNNKIQVSIHADNLTLIANSPYFIWGIVKKSFFNCSIELIYISDPQY</sequence>
<dbReference type="HOGENOM" id="CLU_118907_3_0_6"/>
<dbReference type="STRING" id="762983.HMPREF9444_02201"/>
<keyword evidence="3" id="KW-1185">Reference proteome</keyword>
<dbReference type="InterPro" id="IPR036700">
    <property type="entry name" value="BOBF_sf"/>
</dbReference>
<evidence type="ECO:0000313" key="3">
    <source>
        <dbReference type="Proteomes" id="UP000018458"/>
    </source>
</evidence>
<dbReference type="AlphaFoldDB" id="E8LN47"/>